<evidence type="ECO:0000313" key="2">
    <source>
        <dbReference type="Proteomes" id="UP000265520"/>
    </source>
</evidence>
<organism evidence="1 2">
    <name type="scientific">Trifolium medium</name>
    <dbReference type="NCBI Taxonomy" id="97028"/>
    <lineage>
        <taxon>Eukaryota</taxon>
        <taxon>Viridiplantae</taxon>
        <taxon>Streptophyta</taxon>
        <taxon>Embryophyta</taxon>
        <taxon>Tracheophyta</taxon>
        <taxon>Spermatophyta</taxon>
        <taxon>Magnoliopsida</taxon>
        <taxon>eudicotyledons</taxon>
        <taxon>Gunneridae</taxon>
        <taxon>Pentapetalae</taxon>
        <taxon>rosids</taxon>
        <taxon>fabids</taxon>
        <taxon>Fabales</taxon>
        <taxon>Fabaceae</taxon>
        <taxon>Papilionoideae</taxon>
        <taxon>50 kb inversion clade</taxon>
        <taxon>NPAAA clade</taxon>
        <taxon>Hologalegina</taxon>
        <taxon>IRL clade</taxon>
        <taxon>Trifolieae</taxon>
        <taxon>Trifolium</taxon>
    </lineage>
</organism>
<comment type="caution">
    <text evidence="1">The sequence shown here is derived from an EMBL/GenBank/DDBJ whole genome shotgun (WGS) entry which is preliminary data.</text>
</comment>
<accession>A0A392PIW6</accession>
<dbReference type="EMBL" id="LXQA010081256">
    <property type="protein sequence ID" value="MCI11722.1"/>
    <property type="molecule type" value="Genomic_DNA"/>
</dbReference>
<evidence type="ECO:0000313" key="1">
    <source>
        <dbReference type="EMBL" id="MCI11722.1"/>
    </source>
</evidence>
<dbReference type="AlphaFoldDB" id="A0A392PIW6"/>
<keyword evidence="2" id="KW-1185">Reference proteome</keyword>
<dbReference type="Proteomes" id="UP000265520">
    <property type="component" value="Unassembled WGS sequence"/>
</dbReference>
<sequence length="57" mass="6332">RHMARCAVHSTAIEMLSAICALRQVEWRVAPSSFVAKETFCDLRVAQDNVARRADGS</sequence>
<feature type="non-terminal residue" evidence="1">
    <location>
        <position position="1"/>
    </location>
</feature>
<reference evidence="1 2" key="1">
    <citation type="journal article" date="2018" name="Front. Plant Sci.">
        <title>Red Clover (Trifolium pratense) and Zigzag Clover (T. medium) - A Picture of Genomic Similarities and Differences.</title>
        <authorList>
            <person name="Dluhosova J."/>
            <person name="Istvanek J."/>
            <person name="Nedelnik J."/>
            <person name="Repkova J."/>
        </authorList>
    </citation>
    <scope>NUCLEOTIDE SEQUENCE [LARGE SCALE GENOMIC DNA]</scope>
    <source>
        <strain evidence="2">cv. 10/8</strain>
        <tissue evidence="1">Leaf</tissue>
    </source>
</reference>
<name>A0A392PIW6_9FABA</name>
<proteinExistence type="predicted"/>
<protein>
    <submittedName>
        <fullName evidence="1">Uncharacterized protein</fullName>
    </submittedName>
</protein>